<evidence type="ECO:0000256" key="4">
    <source>
        <dbReference type="ARBA" id="ARBA00022519"/>
    </source>
</evidence>
<dbReference type="Proteomes" id="UP000600449">
    <property type="component" value="Unassembled WGS sequence"/>
</dbReference>
<evidence type="ECO:0000259" key="10">
    <source>
        <dbReference type="Pfam" id="PF04290"/>
    </source>
</evidence>
<dbReference type="RefSeq" id="WP_188914677.1">
    <property type="nucleotide sequence ID" value="NZ_BMMF01000011.1"/>
</dbReference>
<gene>
    <name evidence="11" type="ORF">GCM10011322_36430</name>
</gene>
<dbReference type="GO" id="GO:0005886">
    <property type="term" value="C:plasma membrane"/>
    <property type="evidence" value="ECO:0007669"/>
    <property type="project" value="UniProtKB-SubCell"/>
</dbReference>
<comment type="subcellular location">
    <subcellularLocation>
        <location evidence="1 9">Cell inner membrane</location>
        <topology evidence="1 9">Multi-pass membrane protein</topology>
    </subcellularLocation>
</comment>
<evidence type="ECO:0000256" key="1">
    <source>
        <dbReference type="ARBA" id="ARBA00004429"/>
    </source>
</evidence>
<evidence type="ECO:0000256" key="9">
    <source>
        <dbReference type="RuleBase" id="RU369079"/>
    </source>
</evidence>
<keyword evidence="3" id="KW-1003">Cell membrane</keyword>
<dbReference type="EMBL" id="BMMF01000011">
    <property type="protein sequence ID" value="GGK46051.1"/>
    <property type="molecule type" value="Genomic_DNA"/>
</dbReference>
<evidence type="ECO:0000256" key="3">
    <source>
        <dbReference type="ARBA" id="ARBA00022475"/>
    </source>
</evidence>
<comment type="similarity">
    <text evidence="8 9">Belongs to the TRAP transporter small permease family.</text>
</comment>
<comment type="caution">
    <text evidence="11">The sequence shown here is derived from an EMBL/GenBank/DDBJ whole genome shotgun (WGS) entry which is preliminary data.</text>
</comment>
<comment type="subunit">
    <text evidence="9">The complex comprises the extracytoplasmic solute receptor protein and the two transmembrane proteins.</text>
</comment>
<evidence type="ECO:0000313" key="11">
    <source>
        <dbReference type="EMBL" id="GGK46051.1"/>
    </source>
</evidence>
<evidence type="ECO:0000256" key="7">
    <source>
        <dbReference type="ARBA" id="ARBA00023136"/>
    </source>
</evidence>
<keyword evidence="12" id="KW-1185">Reference proteome</keyword>
<evidence type="ECO:0000256" key="6">
    <source>
        <dbReference type="ARBA" id="ARBA00022989"/>
    </source>
</evidence>
<keyword evidence="5 9" id="KW-0812">Transmembrane</keyword>
<protein>
    <recommendedName>
        <fullName evidence="9">TRAP transporter small permease protein</fullName>
    </recommendedName>
</protein>
<dbReference type="AlphaFoldDB" id="A0A917QF53"/>
<dbReference type="PANTHER" id="PTHR35011:SF2">
    <property type="entry name" value="2,3-DIKETO-L-GULONATE TRAP TRANSPORTER SMALL PERMEASE PROTEIN YIAM"/>
    <property type="match status" value="1"/>
</dbReference>
<keyword evidence="6 9" id="KW-1133">Transmembrane helix</keyword>
<dbReference type="Pfam" id="PF04290">
    <property type="entry name" value="DctQ"/>
    <property type="match status" value="1"/>
</dbReference>
<feature type="transmembrane region" description="Helical" evidence="9">
    <location>
        <begin position="83"/>
        <end position="103"/>
    </location>
</feature>
<organism evidence="11 12">
    <name type="scientific">Salinarimonas ramus</name>
    <dbReference type="NCBI Taxonomy" id="690164"/>
    <lineage>
        <taxon>Bacteria</taxon>
        <taxon>Pseudomonadati</taxon>
        <taxon>Pseudomonadota</taxon>
        <taxon>Alphaproteobacteria</taxon>
        <taxon>Hyphomicrobiales</taxon>
        <taxon>Salinarimonadaceae</taxon>
        <taxon>Salinarimonas</taxon>
    </lineage>
</organism>
<keyword evidence="2 9" id="KW-0813">Transport</keyword>
<evidence type="ECO:0000256" key="2">
    <source>
        <dbReference type="ARBA" id="ARBA00022448"/>
    </source>
</evidence>
<dbReference type="InterPro" id="IPR055348">
    <property type="entry name" value="DctQ"/>
</dbReference>
<dbReference type="GO" id="GO:0022857">
    <property type="term" value="F:transmembrane transporter activity"/>
    <property type="evidence" value="ECO:0007669"/>
    <property type="project" value="UniProtKB-UniRule"/>
</dbReference>
<reference evidence="11 12" key="1">
    <citation type="journal article" date="2014" name="Int. J. Syst. Evol. Microbiol.">
        <title>Complete genome sequence of Corynebacterium casei LMG S-19264T (=DSM 44701T), isolated from a smear-ripened cheese.</title>
        <authorList>
            <consortium name="US DOE Joint Genome Institute (JGI-PGF)"/>
            <person name="Walter F."/>
            <person name="Albersmeier A."/>
            <person name="Kalinowski J."/>
            <person name="Ruckert C."/>
        </authorList>
    </citation>
    <scope>NUCLEOTIDE SEQUENCE [LARGE SCALE GENOMIC DNA]</scope>
    <source>
        <strain evidence="11 12">CGMCC 1.9161</strain>
    </source>
</reference>
<feature type="transmembrane region" description="Helical" evidence="9">
    <location>
        <begin position="12"/>
        <end position="31"/>
    </location>
</feature>
<feature type="domain" description="Tripartite ATP-independent periplasmic transporters DctQ component" evidence="10">
    <location>
        <begin position="23"/>
        <end position="152"/>
    </location>
</feature>
<keyword evidence="7 9" id="KW-0472">Membrane</keyword>
<name>A0A917QF53_9HYPH</name>
<evidence type="ECO:0000256" key="8">
    <source>
        <dbReference type="ARBA" id="ARBA00038436"/>
    </source>
</evidence>
<evidence type="ECO:0000256" key="5">
    <source>
        <dbReference type="ARBA" id="ARBA00022692"/>
    </source>
</evidence>
<proteinExistence type="inferred from homology"/>
<evidence type="ECO:0000313" key="12">
    <source>
        <dbReference type="Proteomes" id="UP000600449"/>
    </source>
</evidence>
<accession>A0A917QF53</accession>
<comment type="function">
    <text evidence="9">Part of the tripartite ATP-independent periplasmic (TRAP) transport system.</text>
</comment>
<dbReference type="InterPro" id="IPR007387">
    <property type="entry name" value="TRAP_DctQ"/>
</dbReference>
<feature type="transmembrane region" description="Helical" evidence="9">
    <location>
        <begin position="51"/>
        <end position="71"/>
    </location>
</feature>
<sequence>MSWPLRWLMRLLDHLLVVGMSVMSLMVFWNVVLRYGFSSGIPFSVEVSRLIFVWITFVGGVAALAQGAHMSVDTLVARLPAKARVACFLLAHGLMLWICVLLWQGSWSQTVLNWNNRAPISGISVGLMYAAGLVAAAFMALILVVNLVRALRGHLPATWSAPAEQEEKQGEPRTGEVPR</sequence>
<dbReference type="PANTHER" id="PTHR35011">
    <property type="entry name" value="2,3-DIKETO-L-GULONATE TRAP TRANSPORTER SMALL PERMEASE PROTEIN YIAM"/>
    <property type="match status" value="1"/>
</dbReference>
<keyword evidence="4 9" id="KW-0997">Cell inner membrane</keyword>
<dbReference type="GO" id="GO:0015740">
    <property type="term" value="P:C4-dicarboxylate transport"/>
    <property type="evidence" value="ECO:0007669"/>
    <property type="project" value="TreeGrafter"/>
</dbReference>
<feature type="transmembrane region" description="Helical" evidence="9">
    <location>
        <begin position="123"/>
        <end position="148"/>
    </location>
</feature>